<proteinExistence type="predicted"/>
<organism evidence="1 2">
    <name type="scientific">Piscinibacter aquaticus</name>
    <dbReference type="NCBI Taxonomy" id="392597"/>
    <lineage>
        <taxon>Bacteria</taxon>
        <taxon>Pseudomonadati</taxon>
        <taxon>Pseudomonadota</taxon>
        <taxon>Betaproteobacteria</taxon>
        <taxon>Burkholderiales</taxon>
        <taxon>Sphaerotilaceae</taxon>
        <taxon>Piscinibacter</taxon>
    </lineage>
</organism>
<dbReference type="EMBL" id="VOPW01000001">
    <property type="protein sequence ID" value="TXC66537.1"/>
    <property type="molecule type" value="Genomic_DNA"/>
</dbReference>
<reference evidence="1 2" key="1">
    <citation type="submission" date="2019-08" db="EMBL/GenBank/DDBJ databases">
        <authorList>
            <person name="Khan S.A."/>
            <person name="Jeon C.O."/>
            <person name="Jeong S.E."/>
        </authorList>
    </citation>
    <scope>NUCLEOTIDE SEQUENCE [LARGE SCALE GENOMIC DNA]</scope>
    <source>
        <strain evidence="2">IMCC1728</strain>
    </source>
</reference>
<dbReference type="Proteomes" id="UP000321832">
    <property type="component" value="Unassembled WGS sequence"/>
</dbReference>
<evidence type="ECO:0000313" key="2">
    <source>
        <dbReference type="Proteomes" id="UP000321832"/>
    </source>
</evidence>
<evidence type="ECO:0000313" key="1">
    <source>
        <dbReference type="EMBL" id="TXC66537.1"/>
    </source>
</evidence>
<sequence>MGDVPSDAPSHALIDAFREQVRWCDRLGSPFNARADRMDGRRLAGRRADACAAAGLDGRAARAGRVPLRPAGAFHALALSGRHLQLSHLYPPAAAAFDAQALHRCCAGCSSTKPITSAPTSPARRRPTR</sequence>
<dbReference type="AlphaFoldDB" id="A0A5C6U0Z3"/>
<comment type="caution">
    <text evidence="1">The sequence shown here is derived from an EMBL/GenBank/DDBJ whole genome shotgun (WGS) entry which is preliminary data.</text>
</comment>
<name>A0A5C6U0Z3_9BURK</name>
<keyword evidence="2" id="KW-1185">Reference proteome</keyword>
<gene>
    <name evidence="1" type="ORF">FSC37_13875</name>
</gene>
<dbReference type="Pfam" id="PF10094">
    <property type="entry name" value="DUF2332"/>
    <property type="match status" value="1"/>
</dbReference>
<accession>A0A5C6U0Z3</accession>
<dbReference type="InterPro" id="IPR011200">
    <property type="entry name" value="UCP012608"/>
</dbReference>
<protein>
    <submittedName>
        <fullName evidence="1">DUF2332 family protein</fullName>
    </submittedName>
</protein>